<dbReference type="Proteomes" id="UP000217250">
    <property type="component" value="Chromosome"/>
</dbReference>
<dbReference type="AlphaFoldDB" id="A0A250FTM8"/>
<protein>
    <submittedName>
        <fullName evidence="1">Uncharacterized protein</fullName>
    </submittedName>
</protein>
<dbReference type="GeneID" id="84808771"/>
<dbReference type="EMBL" id="CP022386">
    <property type="protein sequence ID" value="ATA87356.1"/>
    <property type="molecule type" value="Genomic_DNA"/>
</dbReference>
<sequence>MMQRNIIYILLFILFCQCTSAIRKDIKWIAITDIYEEFGIDSYDIEFEEFYFVDESTLILSGFKGIGTPSRTGIIFISKDLGKTYHKIEFVNENIYFISVSKDYCLIETEKTDNQRNAYLLNNSNLNYQKIGEYDGSIFSYGAFNGKILECISYDNSKFTDIETHKIYNIPENWQHKKYRLHSDNTLYYVENKNLYTYNLLTQKEDVKVLSLNYDVLSVKNDDIFLVRFNFFKDKATLYNLEEREIYTESEEDIEYYKYKDFICHYKSSTPHIVLNYSFDKGNHWYSYEADNFFAASRPIAYYKDRYIVLKGGIYRNSEKDKGGGRIMVGEFLK</sequence>
<accession>A0A250FTM8</accession>
<name>A0A250FTM8_9FLAO</name>
<reference evidence="2" key="1">
    <citation type="submission" date="2017-06" db="EMBL/GenBank/DDBJ databases">
        <title>Capnocytophaga spp. assemblies.</title>
        <authorList>
            <person name="Gulvik C.A."/>
        </authorList>
    </citation>
    <scope>NUCLEOTIDE SEQUENCE [LARGE SCALE GENOMIC DNA]</scope>
    <source>
        <strain evidence="2">H1496</strain>
    </source>
</reference>
<evidence type="ECO:0000313" key="1">
    <source>
        <dbReference type="EMBL" id="ATA87356.1"/>
    </source>
</evidence>
<organism evidence="1 2">
    <name type="scientific">Capnocytophaga gingivalis</name>
    <dbReference type="NCBI Taxonomy" id="1017"/>
    <lineage>
        <taxon>Bacteria</taxon>
        <taxon>Pseudomonadati</taxon>
        <taxon>Bacteroidota</taxon>
        <taxon>Flavobacteriia</taxon>
        <taxon>Flavobacteriales</taxon>
        <taxon>Flavobacteriaceae</taxon>
        <taxon>Capnocytophaga</taxon>
    </lineage>
</organism>
<evidence type="ECO:0000313" key="2">
    <source>
        <dbReference type="Proteomes" id="UP000217250"/>
    </source>
</evidence>
<proteinExistence type="predicted"/>
<gene>
    <name evidence="1" type="ORF">CGC50_09420</name>
</gene>
<dbReference type="RefSeq" id="WP_095910629.1">
    <property type="nucleotide sequence ID" value="NZ_CP022386.1"/>
</dbReference>
<dbReference type="KEGG" id="cgh:CGC50_09420"/>